<dbReference type="RefSeq" id="WP_157364431.1">
    <property type="nucleotide sequence ID" value="NZ_WOWS01000005.1"/>
</dbReference>
<sequence>MKKYFINIVLLLFLQFGFSQIVEVTHLSNGTDLQLPVESIDSVNVVNYNSATLKRVYQNNGDILSIAVEDIDSITFLMPNVNNLPSLSTVPVTNDSPTSLLSGGIITSEGGSPITQRGVCWNTMPNPTIANNFTIDGTGTGSFISDLYPLNPSTVYYIRAYATNDNGTNYGNQISFTTSNPDQSADLPEVITGELIYNDGLTALGSGSVSINSGTITSRGLCWAIGATPTINSIHSLEGSGTGVFSSSLYDLQPDTLYRVRAFASSDAGIAYGEEVLFRTHDLPSQFETTLYNYLENGTVGLDMGVLYNGGSDITERGVCWSTEGVPTIESDMLALGTGEGVFNKTITNLNSNEVYSFRVYATNGIGTSYGPLITASLDGSLSLDDIYYLLYESGTRHYDFGQKGVDIFTDILCGDMALSQTAYGWYNRTSNYDDTIGEVSSSDNPPALIYDYYFRVINNANTIIQSLAPSGSLPTNQEDQWVLGQVLALRGYAYFYLTQLYQEQYNPSEIILPLHVGSQYDVNPVPIGDIYNQMLSDFSTAINLLDNYTRPNKLHIDKTVAQGLLAYVYASMGDYLNAKILADTVIGNGTPLTNAAELTYPGAGSGFNDVNTSSWLWGKDLSIDDGIQLIQWWGHIDYFTYGYAWAGDRKSIDDLLYSQISDDDIRKNQFGTGGTALQPINKFFDLSRTAGGIVQEITNDLIFMRSDEFYLLSAECAARLGDDSSARTIMVNLLNDRISGANQIVNSLSGQTLIDFIYLQTRIELWGEGKSYLAMKRNDATVTRGTNHVFRAGETFAHDMDELTFDINFENISTYSPPQLEFLNCEGVVDNGNELIYGEAVTNFTFQIPYTTQAGGNYEAMSIQSDGVEGLTASIESGVFDELQGVLEFTITGIPSSYGTAEFAVSIDGKDCNISFEVVLVGNCSAYQTILTINFNDAPEETYWELYSTSDTLTPLFSGGINGSYSGMSSIGIPICLEDGDYDLLFYDTSNNGMGINGNYRLEGVNGEIYACGGVFTDSESTLFTTGVETADIHEITIEIQLDDWPDETTWQIFDLSGDPTVIISGGPYVNPDDDFTIKSYNFCLASGNYGIAVYDSYGDGGSAYTVFNGTTPLTAFTEVVSSSSSTAFTLN</sequence>
<proteinExistence type="inferred from homology"/>
<name>A0A6L6UBK5_9FLAO</name>
<evidence type="ECO:0000259" key="6">
    <source>
        <dbReference type="Pfam" id="PF07980"/>
    </source>
</evidence>
<organism evidence="8 9">
    <name type="scientific">Winogradskyella endarachnes</name>
    <dbReference type="NCBI Taxonomy" id="2681965"/>
    <lineage>
        <taxon>Bacteria</taxon>
        <taxon>Pseudomonadati</taxon>
        <taxon>Bacteroidota</taxon>
        <taxon>Flavobacteriia</taxon>
        <taxon>Flavobacteriales</taxon>
        <taxon>Flavobacteriaceae</taxon>
        <taxon>Winogradskyella</taxon>
    </lineage>
</organism>
<evidence type="ECO:0000256" key="4">
    <source>
        <dbReference type="ARBA" id="ARBA00023136"/>
    </source>
</evidence>
<evidence type="ECO:0000313" key="8">
    <source>
        <dbReference type="EMBL" id="MUU79359.1"/>
    </source>
</evidence>
<gene>
    <name evidence="8" type="ORF">GN138_12960</name>
</gene>
<evidence type="ECO:0000313" key="9">
    <source>
        <dbReference type="Proteomes" id="UP000478208"/>
    </source>
</evidence>
<evidence type="ECO:0000259" key="7">
    <source>
        <dbReference type="Pfam" id="PF14322"/>
    </source>
</evidence>
<keyword evidence="3" id="KW-0732">Signal</keyword>
<dbReference type="InterPro" id="IPR033985">
    <property type="entry name" value="SusD-like_N"/>
</dbReference>
<keyword evidence="9" id="KW-1185">Reference proteome</keyword>
<dbReference type="SUPFAM" id="SSF48452">
    <property type="entry name" value="TPR-like"/>
    <property type="match status" value="1"/>
</dbReference>
<reference evidence="8 9" key="1">
    <citation type="submission" date="2019-12" db="EMBL/GenBank/DDBJ databases">
        <authorList>
            <person name="Li J."/>
        </authorList>
    </citation>
    <scope>NUCLEOTIDE SEQUENCE [LARGE SCALE GENOMIC DNA]</scope>
    <source>
        <strain evidence="8 9">HL2-2</strain>
    </source>
</reference>
<comment type="caution">
    <text evidence="8">The sequence shown here is derived from an EMBL/GenBank/DDBJ whole genome shotgun (WGS) entry which is preliminary data.</text>
</comment>
<dbReference type="Pfam" id="PF07980">
    <property type="entry name" value="SusD_RagB"/>
    <property type="match status" value="1"/>
</dbReference>
<evidence type="ECO:0000256" key="5">
    <source>
        <dbReference type="ARBA" id="ARBA00023237"/>
    </source>
</evidence>
<evidence type="ECO:0000256" key="1">
    <source>
        <dbReference type="ARBA" id="ARBA00004442"/>
    </source>
</evidence>
<protein>
    <submittedName>
        <fullName evidence="8">RagB/SusD family nutrient uptake outer membrane protein</fullName>
    </submittedName>
</protein>
<accession>A0A6L6UBK5</accession>
<evidence type="ECO:0000256" key="2">
    <source>
        <dbReference type="ARBA" id="ARBA00006275"/>
    </source>
</evidence>
<keyword evidence="4" id="KW-0472">Membrane</keyword>
<comment type="subcellular location">
    <subcellularLocation>
        <location evidence="1">Cell outer membrane</location>
    </subcellularLocation>
</comment>
<dbReference type="Proteomes" id="UP000478208">
    <property type="component" value="Unassembled WGS sequence"/>
</dbReference>
<dbReference type="InterPro" id="IPR036116">
    <property type="entry name" value="FN3_sf"/>
</dbReference>
<keyword evidence="5" id="KW-0998">Cell outer membrane</keyword>
<comment type="similarity">
    <text evidence="2">Belongs to the SusD family.</text>
</comment>
<feature type="domain" description="SusD-like N-terminal" evidence="7">
    <location>
        <begin position="410"/>
        <end position="570"/>
    </location>
</feature>
<dbReference type="GO" id="GO:0009279">
    <property type="term" value="C:cell outer membrane"/>
    <property type="evidence" value="ECO:0007669"/>
    <property type="project" value="UniProtKB-SubCell"/>
</dbReference>
<dbReference type="SUPFAM" id="SSF49265">
    <property type="entry name" value="Fibronectin type III"/>
    <property type="match status" value="1"/>
</dbReference>
<dbReference type="AlphaFoldDB" id="A0A6L6UBK5"/>
<dbReference type="InterPro" id="IPR012944">
    <property type="entry name" value="SusD_RagB_dom"/>
</dbReference>
<evidence type="ECO:0000256" key="3">
    <source>
        <dbReference type="ARBA" id="ARBA00022729"/>
    </source>
</evidence>
<dbReference type="InterPro" id="IPR011990">
    <property type="entry name" value="TPR-like_helical_dom_sf"/>
</dbReference>
<dbReference type="EMBL" id="WOWS01000005">
    <property type="protein sequence ID" value="MUU79359.1"/>
    <property type="molecule type" value="Genomic_DNA"/>
</dbReference>
<dbReference type="Pfam" id="PF14322">
    <property type="entry name" value="SusD-like_3"/>
    <property type="match status" value="1"/>
</dbReference>
<dbReference type="Gene3D" id="1.25.40.390">
    <property type="match status" value="1"/>
</dbReference>
<feature type="domain" description="RagB/SusD" evidence="6">
    <location>
        <begin position="680"/>
        <end position="781"/>
    </location>
</feature>